<dbReference type="SUPFAM" id="SSF53474">
    <property type="entry name" value="alpha/beta-Hydrolases"/>
    <property type="match status" value="1"/>
</dbReference>
<keyword evidence="1" id="KW-0472">Membrane</keyword>
<sequence length="571" mass="65166">MPEKKTFKGGVDLKFLPQAEFESLENRAPEEHNAITVCNALRLLMMGWSSSWSQLFSLNNLKAVFIKRDPELLKEFRLAFQQGFEHLFTQLDGKQFNEEQMEQIQIYLSNCMSLLPYSDLTPYESIKIPQYTGNKWEFVEFSVTPIELTSHARGKPRDHDRVFAYGLEPVSNPNARSQLIFMGTTYPAGQGFVPQVKTDLEAFETVGTSLYVSGRTKIREWLLEQNYKVNVCGVSLGGSLSLLLAMDFGDLLHRVDAMNPAGLHEYLNQSPYDRWDDLQFKPRVVVQQQGNDPVSLFGIWKLDWDLLWIEPPEEKRGPFFFLDHIMNCAGFADTSFSHLSPEDENSKRKARNFWLYSLARSAIYYLGIIPITYVIRPAVLFTLDHKLIVIPLVLAALGASVLAILGALSLISPVFALTATACLLLGGALLATPALITAIFQSDKEQDKEYAELHDPKLPRNQEMDIYNVDNKIEVDLTYKELNNYYKAIRCVLKDKEFLPEEEDKAEKRDLLVASENPDNAEQVITLQKTKAKAIHIKRTLTFIDQIGIENEDKLKTCLERDYQRYSLGKH</sequence>
<protein>
    <submittedName>
        <fullName evidence="2">Uncharacterized protein</fullName>
    </submittedName>
</protein>
<dbReference type="Proteomes" id="UP000054600">
    <property type="component" value="Unassembled WGS sequence"/>
</dbReference>
<dbReference type="STRING" id="1122169.Lsha_0299"/>
<gene>
    <name evidence="2" type="ORF">Lsha_0299</name>
</gene>
<proteinExistence type="predicted"/>
<dbReference type="EMBL" id="LNYW01000016">
    <property type="protein sequence ID" value="KTD64930.1"/>
    <property type="molecule type" value="Genomic_DNA"/>
</dbReference>
<evidence type="ECO:0000313" key="3">
    <source>
        <dbReference type="Proteomes" id="UP000054600"/>
    </source>
</evidence>
<keyword evidence="1" id="KW-1133">Transmembrane helix</keyword>
<dbReference type="PATRIC" id="fig|1122169.6.peg.331"/>
<feature type="transmembrane region" description="Helical" evidence="1">
    <location>
        <begin position="353"/>
        <end position="375"/>
    </location>
</feature>
<keyword evidence="3" id="KW-1185">Reference proteome</keyword>
<feature type="transmembrane region" description="Helical" evidence="1">
    <location>
        <begin position="414"/>
        <end position="440"/>
    </location>
</feature>
<evidence type="ECO:0000313" key="2">
    <source>
        <dbReference type="EMBL" id="KTD64930.1"/>
    </source>
</evidence>
<dbReference type="RefSeq" id="WP_018575816.1">
    <property type="nucleotide sequence ID" value="NZ_KB892381.1"/>
</dbReference>
<name>A0A0W0Z726_9GAMM</name>
<reference evidence="2" key="1">
    <citation type="submission" date="2015-11" db="EMBL/GenBank/DDBJ databases">
        <title>Genomic analysis of 38 Legionella species identifies large and diverse effector repertoires.</title>
        <authorList>
            <person name="Burstein D."/>
            <person name="Amaro F."/>
            <person name="Zusman T."/>
            <person name="Lifshitz Z."/>
            <person name="Cohen O."/>
            <person name="Gilbert J.A."/>
            <person name="Pupko T."/>
            <person name="Shuman H.A."/>
            <person name="Segal G."/>
        </authorList>
    </citation>
    <scope>NUCLEOTIDE SEQUENCE [LARGE SCALE GENOMIC DNA]</scope>
    <source>
        <strain evidence="2">ATCC 49655</strain>
    </source>
</reference>
<keyword evidence="1" id="KW-0812">Transmembrane</keyword>
<dbReference type="eggNOG" id="ENOG5032B1S">
    <property type="taxonomic scope" value="Bacteria"/>
</dbReference>
<comment type="caution">
    <text evidence="2">The sequence shown here is derived from an EMBL/GenBank/DDBJ whole genome shotgun (WGS) entry which is preliminary data.</text>
</comment>
<dbReference type="OrthoDB" id="5645591at2"/>
<feature type="transmembrane region" description="Helical" evidence="1">
    <location>
        <begin position="387"/>
        <end position="408"/>
    </location>
</feature>
<evidence type="ECO:0000256" key="1">
    <source>
        <dbReference type="SAM" id="Phobius"/>
    </source>
</evidence>
<dbReference type="AlphaFoldDB" id="A0A0W0Z726"/>
<accession>A0A0W0Z726</accession>
<organism evidence="2 3">
    <name type="scientific">Legionella shakespearei DSM 23087</name>
    <dbReference type="NCBI Taxonomy" id="1122169"/>
    <lineage>
        <taxon>Bacteria</taxon>
        <taxon>Pseudomonadati</taxon>
        <taxon>Pseudomonadota</taxon>
        <taxon>Gammaproteobacteria</taxon>
        <taxon>Legionellales</taxon>
        <taxon>Legionellaceae</taxon>
        <taxon>Legionella</taxon>
    </lineage>
</organism>
<dbReference type="InterPro" id="IPR029058">
    <property type="entry name" value="AB_hydrolase_fold"/>
</dbReference>